<dbReference type="Proteomes" id="UP000308230">
    <property type="component" value="Unassembled WGS sequence"/>
</dbReference>
<dbReference type="Pfam" id="PF02547">
    <property type="entry name" value="Queuosine_synth"/>
    <property type="match status" value="1"/>
</dbReference>
<dbReference type="AlphaFoldDB" id="A0A5R9F557"/>
<evidence type="ECO:0000313" key="6">
    <source>
        <dbReference type="Proteomes" id="UP000308230"/>
    </source>
</evidence>
<evidence type="ECO:0000256" key="1">
    <source>
        <dbReference type="ARBA" id="ARBA00022490"/>
    </source>
</evidence>
<evidence type="ECO:0000313" key="5">
    <source>
        <dbReference type="EMBL" id="TLS34955.1"/>
    </source>
</evidence>
<reference evidence="5 6" key="1">
    <citation type="submission" date="2019-04" db="EMBL/GenBank/DDBJ databases">
        <title>Bacillus caeni sp. nov., a bacterium isolated from mangrove sediment.</title>
        <authorList>
            <person name="Huang H."/>
            <person name="Mo K."/>
            <person name="Hu Y."/>
        </authorList>
    </citation>
    <scope>NUCLEOTIDE SEQUENCE [LARGE SCALE GENOMIC DNA]</scope>
    <source>
        <strain evidence="5 6">HB172195</strain>
    </source>
</reference>
<evidence type="ECO:0000256" key="2">
    <source>
        <dbReference type="ARBA" id="ARBA00022679"/>
    </source>
</evidence>
<keyword evidence="2 5" id="KW-0808">Transferase</keyword>
<keyword evidence="4" id="KW-0671">Queuosine biosynthesis</keyword>
<protein>
    <submittedName>
        <fullName evidence="5">S-adenosylmethionine:tRNA ribosyltransferase-isomerase</fullName>
    </submittedName>
</protein>
<proteinExistence type="predicted"/>
<gene>
    <name evidence="5" type="ORF">FCL54_23045</name>
</gene>
<keyword evidence="5" id="KW-0413">Isomerase</keyword>
<organism evidence="5 6">
    <name type="scientific">Exobacillus caeni</name>
    <dbReference type="NCBI Taxonomy" id="2574798"/>
    <lineage>
        <taxon>Bacteria</taxon>
        <taxon>Bacillati</taxon>
        <taxon>Bacillota</taxon>
        <taxon>Bacilli</taxon>
        <taxon>Bacillales</taxon>
        <taxon>Guptibacillaceae</taxon>
        <taxon>Exobacillus</taxon>
    </lineage>
</organism>
<evidence type="ECO:0000256" key="4">
    <source>
        <dbReference type="ARBA" id="ARBA00022785"/>
    </source>
</evidence>
<dbReference type="InterPro" id="IPR036100">
    <property type="entry name" value="QueA_sf"/>
</dbReference>
<dbReference type="InterPro" id="IPR003699">
    <property type="entry name" value="QueA"/>
</dbReference>
<dbReference type="SUPFAM" id="SSF111337">
    <property type="entry name" value="QueA-like"/>
    <property type="match status" value="1"/>
</dbReference>
<dbReference type="GO" id="GO:0008616">
    <property type="term" value="P:tRNA queuosine(34) biosynthetic process"/>
    <property type="evidence" value="ECO:0007669"/>
    <property type="project" value="UniProtKB-KW"/>
</dbReference>
<dbReference type="Gene3D" id="2.40.10.240">
    <property type="entry name" value="QueA-like"/>
    <property type="match status" value="1"/>
</dbReference>
<dbReference type="Gene3D" id="3.40.1780.10">
    <property type="entry name" value="QueA-like"/>
    <property type="match status" value="1"/>
</dbReference>
<dbReference type="InterPro" id="IPR042118">
    <property type="entry name" value="QueA_dom1"/>
</dbReference>
<dbReference type="PANTHER" id="PTHR30307:SF0">
    <property type="entry name" value="S-ADENOSYLMETHIONINE:TRNA RIBOSYLTRANSFERASE-ISOMERASE"/>
    <property type="match status" value="1"/>
</dbReference>
<dbReference type="GO" id="GO:0051075">
    <property type="term" value="F:S-adenosylmethionine:tRNA ribosyltransferase-isomerase activity"/>
    <property type="evidence" value="ECO:0007669"/>
    <property type="project" value="TreeGrafter"/>
</dbReference>
<dbReference type="OrthoDB" id="9783887at2"/>
<keyword evidence="6" id="KW-1185">Reference proteome</keyword>
<name>A0A5R9F557_9BACL</name>
<comment type="caution">
    <text evidence="5">The sequence shown here is derived from an EMBL/GenBank/DDBJ whole genome shotgun (WGS) entry which is preliminary data.</text>
</comment>
<keyword evidence="1" id="KW-0963">Cytoplasm</keyword>
<dbReference type="EMBL" id="SWLG01000035">
    <property type="protein sequence ID" value="TLS34955.1"/>
    <property type="molecule type" value="Genomic_DNA"/>
</dbReference>
<evidence type="ECO:0000256" key="3">
    <source>
        <dbReference type="ARBA" id="ARBA00022691"/>
    </source>
</evidence>
<sequence length="346" mass="39074">MLAPTIKFEVPDILNAAVPPERRGVRRDHVRMLILGRKSGVTQHDRFNRLEDYLKKGDLLVLNASRTVPAVLYASLNREGNRNSDETEVRLARKLDDSTWECLIVAEDLTEGDLLAFSTTLFGTVSKVNANSPFATVSFSLSGPLLFDQIYELGEPVRYEYIKNDWPLDYYQTVYGNIPGSVEMASAGRAFTWEILFKLQKKGVKIAFIHLHTGLTYLLDDKWHQSPEQNEEAYHISEEAARMINETKTAGGRVIAVGTTVVRALETAVDPSGQLEKSSGWTNLYIHPEYDLKIADGLITGFHEPEASHLDMLSAFIDPGYLHNAYQEAIERKYLWHEFGDINLIL</sequence>
<dbReference type="InterPro" id="IPR042119">
    <property type="entry name" value="QueA_dom2"/>
</dbReference>
<keyword evidence="3" id="KW-0949">S-adenosyl-L-methionine</keyword>
<dbReference type="PANTHER" id="PTHR30307">
    <property type="entry name" value="S-ADENOSYLMETHIONINE:TRNA RIBOSYLTRANSFERASE-ISOMERASE"/>
    <property type="match status" value="1"/>
</dbReference>
<accession>A0A5R9F557</accession>